<reference evidence="5 6" key="1">
    <citation type="journal article" date="2016" name="BMC Genomics">
        <title>Comparative genomic and transcriptomic analyses of the Fuzhuan brick tea-fermentation fungus Aspergillus cristatus.</title>
        <authorList>
            <person name="Ge Y."/>
            <person name="Wang Y."/>
            <person name="Liu Y."/>
            <person name="Tan Y."/>
            <person name="Ren X."/>
            <person name="Zhang X."/>
            <person name="Hyde K.D."/>
            <person name="Liu Y."/>
            <person name="Liu Z."/>
        </authorList>
    </citation>
    <scope>NUCLEOTIDE SEQUENCE [LARGE SCALE GENOMIC DNA]</scope>
    <source>
        <strain evidence="5 6">GZAAS20.1005</strain>
    </source>
</reference>
<protein>
    <recommendedName>
        <fullName evidence="7">Fungal N-terminal domain-containing protein</fullName>
    </recommendedName>
</protein>
<dbReference type="GO" id="GO:0016491">
    <property type="term" value="F:oxidoreductase activity"/>
    <property type="evidence" value="ECO:0007669"/>
    <property type="project" value="InterPro"/>
</dbReference>
<feature type="coiled-coil region" evidence="1">
    <location>
        <begin position="240"/>
        <end position="274"/>
    </location>
</feature>
<proteinExistence type="predicted"/>
<accession>A0A1E3BGD0</accession>
<dbReference type="OrthoDB" id="5068804at2759"/>
<dbReference type="Pfam" id="PF17111">
    <property type="entry name" value="PigL_N"/>
    <property type="match status" value="1"/>
</dbReference>
<keyword evidence="1" id="KW-0175">Coiled coil</keyword>
<dbReference type="InterPro" id="IPR031348">
    <property type="entry name" value="PigL_N"/>
</dbReference>
<organism evidence="5 6">
    <name type="scientific">Aspergillus cristatus</name>
    <name type="common">Chinese Fuzhuan brick tea-fermentation fungus</name>
    <name type="synonym">Eurotium cristatum</name>
    <dbReference type="NCBI Taxonomy" id="573508"/>
    <lineage>
        <taxon>Eukaryota</taxon>
        <taxon>Fungi</taxon>
        <taxon>Dikarya</taxon>
        <taxon>Ascomycota</taxon>
        <taxon>Pezizomycotina</taxon>
        <taxon>Eurotiomycetes</taxon>
        <taxon>Eurotiomycetidae</taxon>
        <taxon>Eurotiales</taxon>
        <taxon>Aspergillaceae</taxon>
        <taxon>Aspergillus</taxon>
        <taxon>Aspergillus subgen. Aspergillus</taxon>
    </lineage>
</organism>
<feature type="domain" description="Azaphilone pigments biosynthesis cluster protein L N-terminal" evidence="4">
    <location>
        <begin position="2"/>
        <end position="210"/>
    </location>
</feature>
<gene>
    <name evidence="5" type="ORF">SI65_05016</name>
</gene>
<evidence type="ECO:0008006" key="7">
    <source>
        <dbReference type="Google" id="ProtNLM"/>
    </source>
</evidence>
<evidence type="ECO:0000256" key="2">
    <source>
        <dbReference type="SAM" id="MobiDB-lite"/>
    </source>
</evidence>
<feature type="domain" description="Plastocyanin-like" evidence="3">
    <location>
        <begin position="446"/>
        <end position="508"/>
    </location>
</feature>
<dbReference type="VEuPathDB" id="FungiDB:SI65_05016"/>
<dbReference type="SUPFAM" id="SSF49503">
    <property type="entry name" value="Cupredoxins"/>
    <property type="match status" value="1"/>
</dbReference>
<evidence type="ECO:0000256" key="1">
    <source>
        <dbReference type="SAM" id="Coils"/>
    </source>
</evidence>
<dbReference type="AlphaFoldDB" id="A0A1E3BGD0"/>
<dbReference type="GO" id="GO:0005507">
    <property type="term" value="F:copper ion binding"/>
    <property type="evidence" value="ECO:0007669"/>
    <property type="project" value="InterPro"/>
</dbReference>
<name>A0A1E3BGD0_ASPCR</name>
<evidence type="ECO:0000259" key="4">
    <source>
        <dbReference type="Pfam" id="PF17111"/>
    </source>
</evidence>
<dbReference type="InterPro" id="IPR011706">
    <property type="entry name" value="Cu-oxidase_C"/>
</dbReference>
<evidence type="ECO:0000313" key="6">
    <source>
        <dbReference type="Proteomes" id="UP000094569"/>
    </source>
</evidence>
<sequence length="519" mass="58038">MAEPIGLASGLLALSTFAFQSSIKLYETFNSFHSHPKRVRDLLEELEALSGVLSSLTEIVDTTTDIDLSALDLPLLRCGKACEEFQQEILKCSSRSTGNRTSFRDWAKLRYMGDDLDGFRRLLAGYKLTINIALTDANLRKSSVTVENIEHYEYLVETAKADLESHLEGIDEKLELILGQTLSGSDSDAVELRQIKEERKSTEKCLQICAQLSDHISQVQLSFKRSGNSGPGLDTERVTNDGLQECKNSLRLTISELERRMQNVMNRMVAKSKTAMTSEEEHKDLIRLRDEWETAHKCMDICSKANDNLKENMSTIDNYATGDALQFMVSTTGQTINGRNRGLGWRTRQVGGHLSDTTIQQLSRDMTSINLRNPEKPGPSPRGTASLISGDETESETKTEFKERLVPYLPLNASDTYTYGADEGVAVQVTDNALLWTMNKTSFWTEWENPTLMQVANGSTSFTPKQHVIQLPDANKWVSFVIHSPFAQDHPMHLHGHDFLILGSGYGDFNSNLITVIIG</sequence>
<dbReference type="STRING" id="573508.A0A1E3BGD0"/>
<feature type="region of interest" description="Disordered" evidence="2">
    <location>
        <begin position="369"/>
        <end position="400"/>
    </location>
</feature>
<comment type="caution">
    <text evidence="5">The sequence shown here is derived from an EMBL/GenBank/DDBJ whole genome shotgun (WGS) entry which is preliminary data.</text>
</comment>
<dbReference type="InterPro" id="IPR008972">
    <property type="entry name" value="Cupredoxin"/>
</dbReference>
<dbReference type="Proteomes" id="UP000094569">
    <property type="component" value="Unassembled WGS sequence"/>
</dbReference>
<evidence type="ECO:0000313" key="5">
    <source>
        <dbReference type="EMBL" id="ODM20030.1"/>
    </source>
</evidence>
<dbReference type="EMBL" id="JXNT01000004">
    <property type="protein sequence ID" value="ODM20030.1"/>
    <property type="molecule type" value="Genomic_DNA"/>
</dbReference>
<dbReference type="Gene3D" id="2.60.40.420">
    <property type="entry name" value="Cupredoxins - blue copper proteins"/>
    <property type="match status" value="1"/>
</dbReference>
<evidence type="ECO:0000259" key="3">
    <source>
        <dbReference type="Pfam" id="PF07731"/>
    </source>
</evidence>
<dbReference type="Pfam" id="PF07731">
    <property type="entry name" value="Cu-oxidase_2"/>
    <property type="match status" value="1"/>
</dbReference>
<keyword evidence="6" id="KW-1185">Reference proteome</keyword>